<dbReference type="Proteomes" id="UP001597171">
    <property type="component" value="Unassembled WGS sequence"/>
</dbReference>
<protein>
    <submittedName>
        <fullName evidence="2">Uncharacterized protein</fullName>
    </submittedName>
</protein>
<proteinExistence type="predicted"/>
<reference evidence="3" key="1">
    <citation type="journal article" date="2019" name="Int. J. Syst. Evol. Microbiol.">
        <title>The Global Catalogue of Microorganisms (GCM) 10K type strain sequencing project: providing services to taxonomists for standard genome sequencing and annotation.</title>
        <authorList>
            <consortium name="The Broad Institute Genomics Platform"/>
            <consortium name="The Broad Institute Genome Sequencing Center for Infectious Disease"/>
            <person name="Wu L."/>
            <person name="Ma J."/>
        </authorList>
    </citation>
    <scope>NUCLEOTIDE SEQUENCE [LARGE SCALE GENOMIC DNA]</scope>
    <source>
        <strain evidence="3">CCUG 61696</strain>
    </source>
</reference>
<feature type="compositionally biased region" description="Basic and acidic residues" evidence="1">
    <location>
        <begin position="58"/>
        <end position="79"/>
    </location>
</feature>
<name>A0ABW3Z8E3_9HYPH</name>
<evidence type="ECO:0000313" key="3">
    <source>
        <dbReference type="Proteomes" id="UP001597171"/>
    </source>
</evidence>
<evidence type="ECO:0000313" key="2">
    <source>
        <dbReference type="EMBL" id="MFD1332532.1"/>
    </source>
</evidence>
<dbReference type="EMBL" id="JBHTMX010000095">
    <property type="protein sequence ID" value="MFD1332532.1"/>
    <property type="molecule type" value="Genomic_DNA"/>
</dbReference>
<sequence length="92" mass="9868">MLVSDDGLLLGEKSVSEAKIGHGYPAILGSNKIQGIIRKITQLLSDFVLLPHAGGRTADRRLTDVKDSSNDRRGDKEPVQEIGGERPSAAQC</sequence>
<gene>
    <name evidence="2" type="ORF">ACFQ4O_11040</name>
</gene>
<keyword evidence="3" id="KW-1185">Reference proteome</keyword>
<evidence type="ECO:0000256" key="1">
    <source>
        <dbReference type="SAM" id="MobiDB-lite"/>
    </source>
</evidence>
<feature type="region of interest" description="Disordered" evidence="1">
    <location>
        <begin position="58"/>
        <end position="92"/>
    </location>
</feature>
<dbReference type="RefSeq" id="WP_378775749.1">
    <property type="nucleotide sequence ID" value="NZ_JBHTMX010000095.1"/>
</dbReference>
<organism evidence="2 3">
    <name type="scientific">Methylopila musalis</name>
    <dbReference type="NCBI Taxonomy" id="1134781"/>
    <lineage>
        <taxon>Bacteria</taxon>
        <taxon>Pseudomonadati</taxon>
        <taxon>Pseudomonadota</taxon>
        <taxon>Alphaproteobacteria</taxon>
        <taxon>Hyphomicrobiales</taxon>
        <taxon>Methylopilaceae</taxon>
        <taxon>Methylopila</taxon>
    </lineage>
</organism>
<accession>A0ABW3Z8E3</accession>
<comment type="caution">
    <text evidence="2">The sequence shown here is derived from an EMBL/GenBank/DDBJ whole genome shotgun (WGS) entry which is preliminary data.</text>
</comment>